<evidence type="ECO:0000313" key="2">
    <source>
        <dbReference type="EMBL" id="THC98972.1"/>
    </source>
</evidence>
<protein>
    <submittedName>
        <fullName evidence="2">Uncharacterized protein</fullName>
    </submittedName>
</protein>
<dbReference type="AlphaFoldDB" id="A0A4S3JT26"/>
<comment type="caution">
    <text evidence="2">The sequence shown here is derived from an EMBL/GenBank/DDBJ whole genome shotgun (WGS) entry which is preliminary data.</text>
</comment>
<name>A0A4S3JT26_9EURO</name>
<evidence type="ECO:0000313" key="3">
    <source>
        <dbReference type="Proteomes" id="UP000308092"/>
    </source>
</evidence>
<dbReference type="EMBL" id="SOSA01000029">
    <property type="protein sequence ID" value="THC98972.1"/>
    <property type="molecule type" value="Genomic_DNA"/>
</dbReference>
<evidence type="ECO:0000256" key="1">
    <source>
        <dbReference type="SAM" id="MobiDB-lite"/>
    </source>
</evidence>
<keyword evidence="3" id="KW-1185">Reference proteome</keyword>
<feature type="region of interest" description="Disordered" evidence="1">
    <location>
        <begin position="1"/>
        <end position="24"/>
    </location>
</feature>
<organism evidence="2 3">
    <name type="scientific">Aspergillus tanneri</name>
    <dbReference type="NCBI Taxonomy" id="1220188"/>
    <lineage>
        <taxon>Eukaryota</taxon>
        <taxon>Fungi</taxon>
        <taxon>Dikarya</taxon>
        <taxon>Ascomycota</taxon>
        <taxon>Pezizomycotina</taxon>
        <taxon>Eurotiomycetes</taxon>
        <taxon>Eurotiomycetidae</taxon>
        <taxon>Eurotiales</taxon>
        <taxon>Aspergillaceae</taxon>
        <taxon>Aspergillus</taxon>
        <taxon>Aspergillus subgen. Circumdati</taxon>
    </lineage>
</organism>
<dbReference type="VEuPathDB" id="FungiDB:EYZ11_001523"/>
<sequence length="46" mass="5446">MNRYPATESVPEEPLPAVQNRNDRYEEPGQLRLWYRLNHVSNNYGA</sequence>
<reference evidence="2 3" key="1">
    <citation type="submission" date="2019-03" db="EMBL/GenBank/DDBJ databases">
        <title>The genome sequence of a newly discovered highly antifungal drug resistant Aspergillus species, Aspergillus tanneri NIH 1004.</title>
        <authorList>
            <person name="Mounaud S."/>
            <person name="Singh I."/>
            <person name="Joardar V."/>
            <person name="Pakala S."/>
            <person name="Pakala S."/>
            <person name="Venepally P."/>
            <person name="Hoover J."/>
            <person name="Nierman W."/>
            <person name="Chung J."/>
            <person name="Losada L."/>
        </authorList>
    </citation>
    <scope>NUCLEOTIDE SEQUENCE [LARGE SCALE GENOMIC DNA]</scope>
    <source>
        <strain evidence="2 3">NIH1004</strain>
    </source>
</reference>
<proteinExistence type="predicted"/>
<accession>A0A4S3JT26</accession>
<dbReference type="Proteomes" id="UP000308092">
    <property type="component" value="Unassembled WGS sequence"/>
</dbReference>
<gene>
    <name evidence="2" type="ORF">EYZ11_001523</name>
</gene>